<evidence type="ECO:0000256" key="1">
    <source>
        <dbReference type="SAM" id="MobiDB-lite"/>
    </source>
</evidence>
<accession>A0A4Z2HK73</accession>
<dbReference type="Proteomes" id="UP000314294">
    <property type="component" value="Unassembled WGS sequence"/>
</dbReference>
<keyword evidence="3" id="KW-1185">Reference proteome</keyword>
<feature type="region of interest" description="Disordered" evidence="1">
    <location>
        <begin position="28"/>
        <end position="73"/>
    </location>
</feature>
<comment type="caution">
    <text evidence="2">The sequence shown here is derived from an EMBL/GenBank/DDBJ whole genome shotgun (WGS) entry which is preliminary data.</text>
</comment>
<name>A0A4Z2HK73_9TELE</name>
<dbReference type="AlphaFoldDB" id="A0A4Z2HK73"/>
<organism evidence="2 3">
    <name type="scientific">Liparis tanakae</name>
    <name type="common">Tanaka's snailfish</name>
    <dbReference type="NCBI Taxonomy" id="230148"/>
    <lineage>
        <taxon>Eukaryota</taxon>
        <taxon>Metazoa</taxon>
        <taxon>Chordata</taxon>
        <taxon>Craniata</taxon>
        <taxon>Vertebrata</taxon>
        <taxon>Euteleostomi</taxon>
        <taxon>Actinopterygii</taxon>
        <taxon>Neopterygii</taxon>
        <taxon>Teleostei</taxon>
        <taxon>Neoteleostei</taxon>
        <taxon>Acanthomorphata</taxon>
        <taxon>Eupercaria</taxon>
        <taxon>Perciformes</taxon>
        <taxon>Cottioidei</taxon>
        <taxon>Cottales</taxon>
        <taxon>Liparidae</taxon>
        <taxon>Liparis</taxon>
    </lineage>
</organism>
<evidence type="ECO:0000313" key="3">
    <source>
        <dbReference type="Proteomes" id="UP000314294"/>
    </source>
</evidence>
<dbReference type="EMBL" id="SRLO01000226">
    <property type="protein sequence ID" value="TNN66000.1"/>
    <property type="molecule type" value="Genomic_DNA"/>
</dbReference>
<proteinExistence type="predicted"/>
<sequence length="121" mass="13443">MSGAGSRVLVTRKLGLLALTKLAMPGRGHIYTDRKSRPKPVAGQLGPPRESISSTEENRDKKRQPSYAPYHNNNVVNHDMQACVYVRVVSPPHEDTGEIWSGYEWEELTVCSSFSVVTSMV</sequence>
<protein>
    <submittedName>
        <fullName evidence="2">Uncharacterized protein</fullName>
    </submittedName>
</protein>
<reference evidence="2 3" key="1">
    <citation type="submission" date="2019-03" db="EMBL/GenBank/DDBJ databases">
        <title>First draft genome of Liparis tanakae, snailfish: a comprehensive survey of snailfish specific genes.</title>
        <authorList>
            <person name="Kim W."/>
            <person name="Song I."/>
            <person name="Jeong J.-H."/>
            <person name="Kim D."/>
            <person name="Kim S."/>
            <person name="Ryu S."/>
            <person name="Song J.Y."/>
            <person name="Lee S.K."/>
        </authorList>
    </citation>
    <scope>NUCLEOTIDE SEQUENCE [LARGE SCALE GENOMIC DNA]</scope>
    <source>
        <tissue evidence="2">Muscle</tissue>
    </source>
</reference>
<evidence type="ECO:0000313" key="2">
    <source>
        <dbReference type="EMBL" id="TNN66000.1"/>
    </source>
</evidence>
<gene>
    <name evidence="2" type="ORF">EYF80_023756</name>
</gene>